<evidence type="ECO:0000313" key="1">
    <source>
        <dbReference type="EMBL" id="KAH6921893.1"/>
    </source>
</evidence>
<sequence length="515" mass="56960">MADRVISQLDFQDADIEEFFRKGLRLDDEPQHPDRLTDAIMQRGAYLAYDEIPSNEDAAVLRRMLSTGAPVRTLDIRSIALGAFKVAFDSLQECPLLERINIDDIHCEGADLGLNSRDAFRSLRTLCLHCENVGGGFANDISSYIRENKSLKELRLAYSFGGDEGAAAIVEALRVNDTLKKFTLSKWGLRLARLDLFGGEEAKLSSKTFLDVVKLLACNSVLELVDISTVCPLEKDVVSPMLADERYVNAFRRLNLEWPDALLPELTALIRKEACYPELYVRFNSAVDKGVLREFFDAVVTNQTLLGLHFSEDSDEDFDNLFAGPLNSLGDGIASVLKRTQTLRTISLDAGPCDVASVFDALKENRSVTKATVRAEVVSAEMAKSLSELLAVNQTLEAVAFSNYWESLPKEIEDVVQALRTNYSLTNLDHGCQLDECEKTAAIHEMEALLKRNDRLVRKAAEFVISGADVSDEGVDALKKVRSKLGLVRKVQALAGLTEEAALKQIRSALECLSA</sequence>
<proteinExistence type="predicted"/>
<name>A0ACB7RHY0_HYAAI</name>
<gene>
    <name evidence="1" type="ORF">HPB50_006218</name>
</gene>
<dbReference type="Proteomes" id="UP000821845">
    <property type="component" value="Chromosome 9"/>
</dbReference>
<evidence type="ECO:0000313" key="2">
    <source>
        <dbReference type="Proteomes" id="UP000821845"/>
    </source>
</evidence>
<keyword evidence="2" id="KW-1185">Reference proteome</keyword>
<reference evidence="1" key="1">
    <citation type="submission" date="2020-05" db="EMBL/GenBank/DDBJ databases">
        <title>Large-scale comparative analyses of tick genomes elucidate their genetic diversity and vector capacities.</title>
        <authorList>
            <person name="Jia N."/>
            <person name="Wang J."/>
            <person name="Shi W."/>
            <person name="Du L."/>
            <person name="Sun Y."/>
            <person name="Zhan W."/>
            <person name="Jiang J."/>
            <person name="Wang Q."/>
            <person name="Zhang B."/>
            <person name="Ji P."/>
            <person name="Sakyi L.B."/>
            <person name="Cui X."/>
            <person name="Yuan T."/>
            <person name="Jiang B."/>
            <person name="Yang W."/>
            <person name="Lam T.T.-Y."/>
            <person name="Chang Q."/>
            <person name="Ding S."/>
            <person name="Wang X."/>
            <person name="Zhu J."/>
            <person name="Ruan X."/>
            <person name="Zhao L."/>
            <person name="Wei J."/>
            <person name="Que T."/>
            <person name="Du C."/>
            <person name="Cheng J."/>
            <person name="Dai P."/>
            <person name="Han X."/>
            <person name="Huang E."/>
            <person name="Gao Y."/>
            <person name="Liu J."/>
            <person name="Shao H."/>
            <person name="Ye R."/>
            <person name="Li L."/>
            <person name="Wei W."/>
            <person name="Wang X."/>
            <person name="Wang C."/>
            <person name="Yang T."/>
            <person name="Huo Q."/>
            <person name="Li W."/>
            <person name="Guo W."/>
            <person name="Chen H."/>
            <person name="Zhou L."/>
            <person name="Ni X."/>
            <person name="Tian J."/>
            <person name="Zhou Y."/>
            <person name="Sheng Y."/>
            <person name="Liu T."/>
            <person name="Pan Y."/>
            <person name="Xia L."/>
            <person name="Li J."/>
            <person name="Zhao F."/>
            <person name="Cao W."/>
        </authorList>
    </citation>
    <scope>NUCLEOTIDE SEQUENCE</scope>
    <source>
        <strain evidence="1">Hyas-2018</strain>
    </source>
</reference>
<protein>
    <submittedName>
        <fullName evidence="1">Uncharacterized protein</fullName>
    </submittedName>
</protein>
<accession>A0ACB7RHY0</accession>
<organism evidence="1 2">
    <name type="scientific">Hyalomma asiaticum</name>
    <name type="common">Tick</name>
    <dbReference type="NCBI Taxonomy" id="266040"/>
    <lineage>
        <taxon>Eukaryota</taxon>
        <taxon>Metazoa</taxon>
        <taxon>Ecdysozoa</taxon>
        <taxon>Arthropoda</taxon>
        <taxon>Chelicerata</taxon>
        <taxon>Arachnida</taxon>
        <taxon>Acari</taxon>
        <taxon>Parasitiformes</taxon>
        <taxon>Ixodida</taxon>
        <taxon>Ixodoidea</taxon>
        <taxon>Ixodidae</taxon>
        <taxon>Hyalomminae</taxon>
        <taxon>Hyalomma</taxon>
    </lineage>
</organism>
<dbReference type="EMBL" id="CM023489">
    <property type="protein sequence ID" value="KAH6921893.1"/>
    <property type="molecule type" value="Genomic_DNA"/>
</dbReference>
<comment type="caution">
    <text evidence="1">The sequence shown here is derived from an EMBL/GenBank/DDBJ whole genome shotgun (WGS) entry which is preliminary data.</text>
</comment>